<dbReference type="InterPro" id="IPR012337">
    <property type="entry name" value="RNaseH-like_sf"/>
</dbReference>
<proteinExistence type="predicted"/>
<evidence type="ECO:0000313" key="7">
    <source>
        <dbReference type="Proteomes" id="UP001175226"/>
    </source>
</evidence>
<name>A0AA39IUM3_9AGAR</name>
<keyword evidence="5" id="KW-0539">Nucleus</keyword>
<evidence type="ECO:0000256" key="2">
    <source>
        <dbReference type="ARBA" id="ARBA00022723"/>
    </source>
</evidence>
<comment type="caution">
    <text evidence="6">The sequence shown here is derived from an EMBL/GenBank/DDBJ whole genome shotgun (WGS) entry which is preliminary data.</text>
</comment>
<dbReference type="Proteomes" id="UP001175226">
    <property type="component" value="Unassembled WGS sequence"/>
</dbReference>
<evidence type="ECO:0000256" key="4">
    <source>
        <dbReference type="ARBA" id="ARBA00022833"/>
    </source>
</evidence>
<comment type="subcellular location">
    <subcellularLocation>
        <location evidence="1">Nucleus</location>
    </subcellularLocation>
</comment>
<organism evidence="6 7">
    <name type="scientific">Armillaria borealis</name>
    <dbReference type="NCBI Taxonomy" id="47425"/>
    <lineage>
        <taxon>Eukaryota</taxon>
        <taxon>Fungi</taxon>
        <taxon>Dikarya</taxon>
        <taxon>Basidiomycota</taxon>
        <taxon>Agaricomycotina</taxon>
        <taxon>Agaricomycetes</taxon>
        <taxon>Agaricomycetidae</taxon>
        <taxon>Agaricales</taxon>
        <taxon>Marasmiineae</taxon>
        <taxon>Physalacriaceae</taxon>
        <taxon>Armillaria</taxon>
    </lineage>
</organism>
<reference evidence="6" key="1">
    <citation type="submission" date="2023-06" db="EMBL/GenBank/DDBJ databases">
        <authorList>
            <consortium name="Lawrence Berkeley National Laboratory"/>
            <person name="Ahrendt S."/>
            <person name="Sahu N."/>
            <person name="Indic B."/>
            <person name="Wong-Bajracharya J."/>
            <person name="Merenyi Z."/>
            <person name="Ke H.-M."/>
            <person name="Monk M."/>
            <person name="Kocsube S."/>
            <person name="Drula E."/>
            <person name="Lipzen A."/>
            <person name="Balint B."/>
            <person name="Henrissat B."/>
            <person name="Andreopoulos B."/>
            <person name="Martin F.M."/>
            <person name="Harder C.B."/>
            <person name="Rigling D."/>
            <person name="Ford K.L."/>
            <person name="Foster G.D."/>
            <person name="Pangilinan J."/>
            <person name="Papanicolaou A."/>
            <person name="Barry K."/>
            <person name="LaButti K."/>
            <person name="Viragh M."/>
            <person name="Koriabine M."/>
            <person name="Yan M."/>
            <person name="Riley R."/>
            <person name="Champramary S."/>
            <person name="Plett K.L."/>
            <person name="Tsai I.J."/>
            <person name="Slot J."/>
            <person name="Sipos G."/>
            <person name="Plett J."/>
            <person name="Nagy L.G."/>
            <person name="Grigoriev I.V."/>
        </authorList>
    </citation>
    <scope>NUCLEOTIDE SEQUENCE</scope>
    <source>
        <strain evidence="6">FPL87.14</strain>
    </source>
</reference>
<gene>
    <name evidence="6" type="ORF">EV421DRAFT_1912525</name>
</gene>
<sequence length="433" mass="50056">MASWTSAIYDHYHLPPSIKVEDSIVKYVFSCKRHGTTHTHAKKDSSMTNLKNHAERCDMKASSASSKQLKIMDIASQYNEGEFRLLHIYWLLNPQVKIHSDMMLDCDIKEVYEVSKERLKELLKEHEGRFHVTFDAWSAPNSHDYLSIMLVWCDKGQICVVMLDSVEGTHWSLPCREDNIDDESDIDEVEDDKDDLLDDEELAALDDIQKALEEEEDTVIEEGSWDHEEVLELTDEEVNTKVVALTKLLKLGKCIFHKSSLQKELANLCGNKKIVVLKMIRVIERGLHLRPALDALCIKSDHNKGKPPVKRLKHFRLTDVEWTVLQQLHPILVNFLKVTDRISQSGAPLLHEVIPMMDILTWELEKAVKNMMLLPCVHAGVSWGLAIIDKYYSKTDESIMWKMAMILHPHYKLDYFHSQKWLTEWVKTAEQSA</sequence>
<evidence type="ECO:0000256" key="1">
    <source>
        <dbReference type="ARBA" id="ARBA00004123"/>
    </source>
</evidence>
<protein>
    <submittedName>
        <fullName evidence="6">Uncharacterized protein</fullName>
    </submittedName>
</protein>
<evidence type="ECO:0000256" key="5">
    <source>
        <dbReference type="ARBA" id="ARBA00023242"/>
    </source>
</evidence>
<keyword evidence="4" id="KW-0862">Zinc</keyword>
<dbReference type="GO" id="GO:0008270">
    <property type="term" value="F:zinc ion binding"/>
    <property type="evidence" value="ECO:0007669"/>
    <property type="project" value="UniProtKB-KW"/>
</dbReference>
<keyword evidence="3" id="KW-0863">Zinc-finger</keyword>
<dbReference type="GO" id="GO:0005634">
    <property type="term" value="C:nucleus"/>
    <property type="evidence" value="ECO:0007669"/>
    <property type="project" value="UniProtKB-SubCell"/>
</dbReference>
<evidence type="ECO:0000256" key="3">
    <source>
        <dbReference type="ARBA" id="ARBA00022771"/>
    </source>
</evidence>
<keyword evidence="2" id="KW-0479">Metal-binding</keyword>
<dbReference type="PANTHER" id="PTHR46481">
    <property type="entry name" value="ZINC FINGER BED DOMAIN-CONTAINING PROTEIN 4"/>
    <property type="match status" value="1"/>
</dbReference>
<accession>A0AA39IUM3</accession>
<dbReference type="PANTHER" id="PTHR46481:SF10">
    <property type="entry name" value="ZINC FINGER BED DOMAIN-CONTAINING PROTEIN 39"/>
    <property type="match status" value="1"/>
</dbReference>
<dbReference type="EMBL" id="JAUEPT010000134">
    <property type="protein sequence ID" value="KAK0430765.1"/>
    <property type="molecule type" value="Genomic_DNA"/>
</dbReference>
<dbReference type="InterPro" id="IPR052035">
    <property type="entry name" value="ZnF_BED_domain_contain"/>
</dbReference>
<keyword evidence="7" id="KW-1185">Reference proteome</keyword>
<evidence type="ECO:0000313" key="6">
    <source>
        <dbReference type="EMBL" id="KAK0430765.1"/>
    </source>
</evidence>
<dbReference type="SUPFAM" id="SSF53098">
    <property type="entry name" value="Ribonuclease H-like"/>
    <property type="match status" value="1"/>
</dbReference>
<dbReference type="AlphaFoldDB" id="A0AA39IUM3"/>